<reference evidence="14 16" key="3">
    <citation type="submission" date="2017-11" db="EMBL/GenBank/DDBJ databases">
        <title>De-novo sequencing of pomegranate (Punica granatum L.) genome.</title>
        <authorList>
            <person name="Akparov Z."/>
            <person name="Amiraslanov A."/>
            <person name="Hajiyeva S."/>
            <person name="Abbasov M."/>
            <person name="Kaur K."/>
            <person name="Hamwieh A."/>
            <person name="Solovyev V."/>
            <person name="Salamov A."/>
            <person name="Braich B."/>
            <person name="Kosarev P."/>
            <person name="Mahmoud A."/>
            <person name="Hajiyev E."/>
            <person name="Babayeva S."/>
            <person name="Izzatullayeva V."/>
            <person name="Mammadov A."/>
            <person name="Mammadov A."/>
            <person name="Sharifova S."/>
            <person name="Ojaghi J."/>
            <person name="Eynullazada K."/>
            <person name="Bayramov B."/>
            <person name="Abdulazimova A."/>
            <person name="Shahmuradov I."/>
        </authorList>
    </citation>
    <scope>NUCLEOTIDE SEQUENCE [LARGE SCALE GENOMIC DNA]</scope>
    <source>
        <strain evidence="14">AG2017</strain>
        <strain evidence="16">cv. AG2017</strain>
        <tissue evidence="14">Leaf</tissue>
    </source>
</reference>
<sequence length="204" mass="22491">MLNNSPPPSPPPPPPPLTPSDTNFGRIAPFCVFYLIFLFLVILIGLRCPCQTDNEAANDDDPDLEIGNVRAQIPPPPVPLMLGAAPIPTPLPPDGNPETPLELDVEEFVGLKIDENGVWEGEEHIECAICLEDFNQGAEEACQAIVLDCRHVYHVACILEWLHTHHECPICRRYVQFLCLVLIRPRSSPEAQTGDSKSVSQNIS</sequence>
<keyword evidence="6" id="KW-0833">Ubl conjugation pathway</keyword>
<keyword evidence="16" id="KW-1185">Reference proteome</keyword>
<dbReference type="Proteomes" id="UP000233551">
    <property type="component" value="Unassembled WGS sequence"/>
</dbReference>
<dbReference type="PANTHER" id="PTHR14155">
    <property type="entry name" value="RING FINGER DOMAIN-CONTAINING"/>
    <property type="match status" value="1"/>
</dbReference>
<dbReference type="GO" id="GO:0061630">
    <property type="term" value="F:ubiquitin protein ligase activity"/>
    <property type="evidence" value="ECO:0007669"/>
    <property type="project" value="UniProtKB-EC"/>
</dbReference>
<evidence type="ECO:0000256" key="7">
    <source>
        <dbReference type="ARBA" id="ARBA00022833"/>
    </source>
</evidence>
<evidence type="ECO:0000256" key="9">
    <source>
        <dbReference type="PROSITE-ProRule" id="PRU00175"/>
    </source>
</evidence>
<dbReference type="EC" id="2.3.2.27" evidence="3"/>
<organism evidence="13 15">
    <name type="scientific">Punica granatum</name>
    <name type="common">Pomegranate</name>
    <dbReference type="NCBI Taxonomy" id="22663"/>
    <lineage>
        <taxon>Eukaryota</taxon>
        <taxon>Viridiplantae</taxon>
        <taxon>Streptophyta</taxon>
        <taxon>Embryophyta</taxon>
        <taxon>Tracheophyta</taxon>
        <taxon>Spermatophyta</taxon>
        <taxon>Magnoliopsida</taxon>
        <taxon>eudicotyledons</taxon>
        <taxon>Gunneridae</taxon>
        <taxon>Pentapetalae</taxon>
        <taxon>rosids</taxon>
        <taxon>malvids</taxon>
        <taxon>Myrtales</taxon>
        <taxon>Lythraceae</taxon>
        <taxon>Punica</taxon>
    </lineage>
</organism>
<evidence type="ECO:0000256" key="4">
    <source>
        <dbReference type="ARBA" id="ARBA00022723"/>
    </source>
</evidence>
<evidence type="ECO:0000256" key="8">
    <source>
        <dbReference type="ARBA" id="ARBA00024209"/>
    </source>
</evidence>
<keyword evidence="11" id="KW-0812">Transmembrane</keyword>
<dbReference type="GO" id="GO:0008270">
    <property type="term" value="F:zinc ion binding"/>
    <property type="evidence" value="ECO:0007669"/>
    <property type="project" value="UniProtKB-KW"/>
</dbReference>
<evidence type="ECO:0000256" key="5">
    <source>
        <dbReference type="ARBA" id="ARBA00022771"/>
    </source>
</evidence>
<evidence type="ECO:0000256" key="11">
    <source>
        <dbReference type="SAM" id="Phobius"/>
    </source>
</evidence>
<dbReference type="SMART" id="SM00184">
    <property type="entry name" value="RING"/>
    <property type="match status" value="1"/>
</dbReference>
<dbReference type="Gene3D" id="3.30.40.10">
    <property type="entry name" value="Zinc/RING finger domain, C3HC4 (zinc finger)"/>
    <property type="match status" value="1"/>
</dbReference>
<dbReference type="Pfam" id="PF13639">
    <property type="entry name" value="zf-RING_2"/>
    <property type="match status" value="1"/>
</dbReference>
<comment type="similarity">
    <text evidence="8">Belongs to the RING-type zinc finger family. ATL subfamily.</text>
</comment>
<evidence type="ECO:0000313" key="16">
    <source>
        <dbReference type="Proteomes" id="UP000233551"/>
    </source>
</evidence>
<proteinExistence type="inferred from homology"/>
<dbReference type="PANTHER" id="PTHR14155:SF610">
    <property type="entry name" value="OS01G0755700 PROTEIN"/>
    <property type="match status" value="1"/>
</dbReference>
<gene>
    <name evidence="13" type="ORF">CDL15_Pgr010963</name>
    <name evidence="14" type="ORF">CRG98_012663</name>
</gene>
<keyword evidence="11" id="KW-1133">Transmembrane helix</keyword>
<name>A0A218XN93_PUNGR</name>
<dbReference type="STRING" id="22663.A0A218XN93"/>
<evidence type="ECO:0000259" key="12">
    <source>
        <dbReference type="PROSITE" id="PS50089"/>
    </source>
</evidence>
<keyword evidence="11" id="KW-0472">Membrane</keyword>
<dbReference type="InterPro" id="IPR001841">
    <property type="entry name" value="Znf_RING"/>
</dbReference>
<evidence type="ECO:0000313" key="15">
    <source>
        <dbReference type="Proteomes" id="UP000197138"/>
    </source>
</evidence>
<comment type="caution">
    <text evidence="13">The sequence shown here is derived from an EMBL/GenBank/DDBJ whole genome shotgun (WGS) entry which is preliminary data.</text>
</comment>
<dbReference type="EMBL" id="MTKT01001090">
    <property type="protein sequence ID" value="OWM86139.1"/>
    <property type="molecule type" value="Genomic_DNA"/>
</dbReference>
<evidence type="ECO:0000313" key="14">
    <source>
        <dbReference type="EMBL" id="PKI66900.1"/>
    </source>
</evidence>
<feature type="compositionally biased region" description="Pro residues" evidence="10">
    <location>
        <begin position="1"/>
        <end position="18"/>
    </location>
</feature>
<evidence type="ECO:0000256" key="2">
    <source>
        <dbReference type="ARBA" id="ARBA00004906"/>
    </source>
</evidence>
<evidence type="ECO:0000256" key="10">
    <source>
        <dbReference type="SAM" id="MobiDB-lite"/>
    </source>
</evidence>
<comment type="catalytic activity">
    <reaction evidence="1">
        <text>S-ubiquitinyl-[E2 ubiquitin-conjugating enzyme]-L-cysteine + [acceptor protein]-L-lysine = [E2 ubiquitin-conjugating enzyme]-L-cysteine + N(6)-ubiquitinyl-[acceptor protein]-L-lysine.</text>
        <dbReference type="EC" id="2.3.2.27"/>
    </reaction>
</comment>
<evidence type="ECO:0000313" key="13">
    <source>
        <dbReference type="EMBL" id="OWM86139.1"/>
    </source>
</evidence>
<reference evidence="15" key="1">
    <citation type="journal article" date="2017" name="Plant J.">
        <title>The pomegranate (Punica granatum L.) genome and the genomics of punicalagin biosynthesis.</title>
        <authorList>
            <person name="Qin G."/>
            <person name="Xu C."/>
            <person name="Ming R."/>
            <person name="Tang H."/>
            <person name="Guyot R."/>
            <person name="Kramer E.M."/>
            <person name="Hu Y."/>
            <person name="Yi X."/>
            <person name="Qi Y."/>
            <person name="Xu X."/>
            <person name="Gao Z."/>
            <person name="Pan H."/>
            <person name="Jian J."/>
            <person name="Tian Y."/>
            <person name="Yue Z."/>
            <person name="Xu Y."/>
        </authorList>
    </citation>
    <scope>NUCLEOTIDE SEQUENCE [LARGE SCALE GENOMIC DNA]</scope>
    <source>
        <strain evidence="15">cv. Dabenzi</strain>
    </source>
</reference>
<protein>
    <recommendedName>
        <fullName evidence="3">RING-type E3 ubiquitin transferase</fullName>
        <ecNumber evidence="3">2.3.2.27</ecNumber>
    </recommendedName>
</protein>
<reference evidence="13" key="2">
    <citation type="submission" date="2017-06" db="EMBL/GenBank/DDBJ databases">
        <title>The pomegranate genome and the genomics of punicalagin biosynthesis.</title>
        <authorList>
            <person name="Xu C."/>
        </authorList>
    </citation>
    <scope>NUCLEOTIDE SEQUENCE [LARGE SCALE GENOMIC DNA]</scope>
    <source>
        <tissue evidence="13">Fresh leaf</tissue>
    </source>
</reference>
<dbReference type="InterPro" id="IPR013083">
    <property type="entry name" value="Znf_RING/FYVE/PHD"/>
</dbReference>
<dbReference type="Proteomes" id="UP000197138">
    <property type="component" value="Unassembled WGS sequence"/>
</dbReference>
<accession>A0A218XN93</accession>
<dbReference type="OrthoDB" id="1147102at2759"/>
<feature type="domain" description="RING-type" evidence="12">
    <location>
        <begin position="127"/>
        <end position="172"/>
    </location>
</feature>
<dbReference type="AlphaFoldDB" id="A0A218XN93"/>
<dbReference type="SUPFAM" id="SSF57850">
    <property type="entry name" value="RING/U-box"/>
    <property type="match status" value="1"/>
</dbReference>
<evidence type="ECO:0000256" key="1">
    <source>
        <dbReference type="ARBA" id="ARBA00000900"/>
    </source>
</evidence>
<dbReference type="EMBL" id="PGOL01000652">
    <property type="protein sequence ID" value="PKI66900.1"/>
    <property type="molecule type" value="Genomic_DNA"/>
</dbReference>
<evidence type="ECO:0000256" key="6">
    <source>
        <dbReference type="ARBA" id="ARBA00022786"/>
    </source>
</evidence>
<evidence type="ECO:0000256" key="3">
    <source>
        <dbReference type="ARBA" id="ARBA00012483"/>
    </source>
</evidence>
<dbReference type="GeneID" id="116212215"/>
<keyword evidence="4" id="KW-0479">Metal-binding</keyword>
<dbReference type="InterPro" id="IPR053238">
    <property type="entry name" value="RING-H2_zinc_finger"/>
</dbReference>
<keyword evidence="7" id="KW-0862">Zinc</keyword>
<comment type="pathway">
    <text evidence="2">Protein modification; protein ubiquitination.</text>
</comment>
<feature type="transmembrane region" description="Helical" evidence="11">
    <location>
        <begin position="27"/>
        <end position="46"/>
    </location>
</feature>
<feature type="region of interest" description="Disordered" evidence="10">
    <location>
        <begin position="1"/>
        <end position="20"/>
    </location>
</feature>
<keyword evidence="5 9" id="KW-0863">Zinc-finger</keyword>
<dbReference type="PROSITE" id="PS50089">
    <property type="entry name" value="ZF_RING_2"/>
    <property type="match status" value="1"/>
</dbReference>